<comment type="caution">
    <text evidence="1">The sequence shown here is derived from an EMBL/GenBank/DDBJ whole genome shotgun (WGS) entry which is preliminary data.</text>
</comment>
<name>A0ABS8N8Q4_9CLOT</name>
<dbReference type="RefSeq" id="WP_229981894.1">
    <property type="nucleotide sequence ID" value="NZ_JAJJPB010000025.1"/>
</dbReference>
<evidence type="ECO:0000313" key="2">
    <source>
        <dbReference type="Proteomes" id="UP001165422"/>
    </source>
</evidence>
<dbReference type="EMBL" id="JAJJPB010000025">
    <property type="protein sequence ID" value="MCC9296190.1"/>
    <property type="molecule type" value="Genomic_DNA"/>
</dbReference>
<reference evidence="1" key="1">
    <citation type="submission" date="2021-11" db="EMBL/GenBank/DDBJ databases">
        <authorList>
            <person name="Qingchun L."/>
            <person name="Dong Z."/>
            <person name="Zongwei Q."/>
            <person name="Jia Z."/>
            <person name="Duotao L."/>
        </authorList>
    </citation>
    <scope>NUCLEOTIDE SEQUENCE</scope>
    <source>
        <strain evidence="1">WLY-B-L2</strain>
    </source>
</reference>
<organism evidence="1 2">
    <name type="scientific">Clostridium aromativorans</name>
    <dbReference type="NCBI Taxonomy" id="2836848"/>
    <lineage>
        <taxon>Bacteria</taxon>
        <taxon>Bacillati</taxon>
        <taxon>Bacillota</taxon>
        <taxon>Clostridia</taxon>
        <taxon>Eubacteriales</taxon>
        <taxon>Clostridiaceae</taxon>
        <taxon>Clostridium</taxon>
    </lineage>
</organism>
<evidence type="ECO:0008006" key="3">
    <source>
        <dbReference type="Google" id="ProtNLM"/>
    </source>
</evidence>
<keyword evidence="2" id="KW-1185">Reference proteome</keyword>
<proteinExistence type="predicted"/>
<protein>
    <recommendedName>
        <fullName evidence="3">XRE family transcriptional regulator</fullName>
    </recommendedName>
</protein>
<accession>A0ABS8N8Q4</accession>
<sequence>MSRSIRDADIIYKKARIKTSESNDKLRSREGASELLDVSVGSLLNYETGVCKQISADVTKILRKWYQSRKDMINIPFS</sequence>
<dbReference type="Proteomes" id="UP001165422">
    <property type="component" value="Unassembled WGS sequence"/>
</dbReference>
<evidence type="ECO:0000313" key="1">
    <source>
        <dbReference type="EMBL" id="MCC9296190.1"/>
    </source>
</evidence>
<gene>
    <name evidence="1" type="ORF">LN736_15120</name>
</gene>